<dbReference type="InterPro" id="IPR003856">
    <property type="entry name" value="LPS_length_determ_N"/>
</dbReference>
<evidence type="ECO:0000256" key="6">
    <source>
        <dbReference type="ARBA" id="ARBA00023136"/>
    </source>
</evidence>
<name>A0A1H2TGI4_9BACI</name>
<feature type="transmembrane region" description="Helical" evidence="7">
    <location>
        <begin position="78"/>
        <end position="96"/>
    </location>
</feature>
<feature type="transmembrane region" description="Helical" evidence="7">
    <location>
        <begin position="223"/>
        <end position="250"/>
    </location>
</feature>
<dbReference type="InterPro" id="IPR050445">
    <property type="entry name" value="Bact_polysacc_biosynth/exp"/>
</dbReference>
<dbReference type="PANTHER" id="PTHR32309">
    <property type="entry name" value="TYROSINE-PROTEIN KINASE"/>
    <property type="match status" value="1"/>
</dbReference>
<dbReference type="AlphaFoldDB" id="A0A1H2TGI4"/>
<comment type="subcellular location">
    <subcellularLocation>
        <location evidence="1">Cell membrane</location>
        <topology evidence="1">Multi-pass membrane protein</topology>
    </subcellularLocation>
</comment>
<dbReference type="Pfam" id="PF02706">
    <property type="entry name" value="Wzz"/>
    <property type="match status" value="1"/>
</dbReference>
<feature type="transmembrane region" description="Helical" evidence="7">
    <location>
        <begin position="612"/>
        <end position="633"/>
    </location>
</feature>
<dbReference type="STRING" id="1122204.SAMN05421781_1398"/>
<dbReference type="PANTHER" id="PTHR32309:SF13">
    <property type="entry name" value="FERRIC ENTEROBACTIN TRANSPORT PROTEIN FEPE"/>
    <property type="match status" value="1"/>
</dbReference>
<gene>
    <name evidence="9" type="ORF">SAMN05421781_1398</name>
</gene>
<feature type="transmembrane region" description="Helical" evidence="7">
    <location>
        <begin position="344"/>
        <end position="363"/>
    </location>
</feature>
<feature type="transmembrane region" description="Helical" evidence="7">
    <location>
        <begin position="159"/>
        <end position="192"/>
    </location>
</feature>
<evidence type="ECO:0000313" key="10">
    <source>
        <dbReference type="Proteomes" id="UP000199488"/>
    </source>
</evidence>
<evidence type="ECO:0000256" key="7">
    <source>
        <dbReference type="SAM" id="Phobius"/>
    </source>
</evidence>
<feature type="transmembrane region" description="Helical" evidence="7">
    <location>
        <begin position="45"/>
        <end position="66"/>
    </location>
</feature>
<dbReference type="GO" id="GO:0004713">
    <property type="term" value="F:protein tyrosine kinase activity"/>
    <property type="evidence" value="ECO:0007669"/>
    <property type="project" value="TreeGrafter"/>
</dbReference>
<feature type="domain" description="Polysaccharide chain length determinant N-terminal" evidence="8">
    <location>
        <begin position="444"/>
        <end position="532"/>
    </location>
</feature>
<dbReference type="Proteomes" id="UP000199488">
    <property type="component" value="Unassembled WGS sequence"/>
</dbReference>
<proteinExistence type="inferred from homology"/>
<accession>A0A1H2TGI4</accession>
<feature type="transmembrane region" description="Helical" evidence="7">
    <location>
        <begin position="102"/>
        <end position="122"/>
    </location>
</feature>
<feature type="transmembrane region" description="Helical" evidence="7">
    <location>
        <begin position="458"/>
        <end position="478"/>
    </location>
</feature>
<dbReference type="RefSeq" id="WP_091612913.1">
    <property type="nucleotide sequence ID" value="NZ_FNNC01000002.1"/>
</dbReference>
<comment type="similarity">
    <text evidence="2">Belongs to the CpsC/CapA family.</text>
</comment>
<evidence type="ECO:0000256" key="2">
    <source>
        <dbReference type="ARBA" id="ARBA00006683"/>
    </source>
</evidence>
<keyword evidence="10" id="KW-1185">Reference proteome</keyword>
<feature type="transmembrane region" description="Helical" evidence="7">
    <location>
        <begin position="199"/>
        <end position="217"/>
    </location>
</feature>
<reference evidence="9 10" key="1">
    <citation type="submission" date="2016-10" db="EMBL/GenBank/DDBJ databases">
        <authorList>
            <person name="de Groot N.N."/>
        </authorList>
    </citation>
    <scope>NUCLEOTIDE SEQUENCE [LARGE SCALE GENOMIC DNA]</scope>
    <source>
        <strain evidence="9 10">DSM 23126</strain>
    </source>
</reference>
<feature type="transmembrane region" description="Helical" evidence="7">
    <location>
        <begin position="375"/>
        <end position="405"/>
    </location>
</feature>
<evidence type="ECO:0000256" key="5">
    <source>
        <dbReference type="ARBA" id="ARBA00022989"/>
    </source>
</evidence>
<dbReference type="OrthoDB" id="2360475at2"/>
<sequence length="700" mass="76251">MFIHNRTGKMWLYYLWGVYFITNIAGAVIFKQVLGMGGFSHTPYIRGMFILLLVLGITFIWLPLYMMNQQAEVRQGDMAVVVLGSMLIGYSAIIGIANANTWTYILSDTAYLVVGLAIYLLTRFGGIHLHMNERYLVPASAGLAVLLLGLYFLSSWVPVTLLIVFVGLFLYALYTVHTGALLLQIGPLVFLLISSNRSLLLTVIVMVLVLLVVLLIKNRWKPILHFVFAFSLVGLVAALAGESVLAMLGIDFYATALGRRIEVMLGMGGSSGMSLGEDVTIGQRLYEVEVIVETLGSNPLFWLFGYGAGGTIDMSGSLDPSVTSAALLGMTEVHNVHFLHGAVLFRYGLFGAAVVAGLIWRLVTTTVKHADHSLIFANLLALSLIVYSYSSSSYLLVEPLLWFLLAWRVTRMEWIQTQEETTARAAGTMQRAPKKGGTMKDSFGIQDLIQIVQKRIKLLGLVVLAALTAGAVYTWFIAEPEYEASTQILVTPDMGGSEAPASEDWQSSRELVNTYNTLITSPAIIEQAVQNLSVERTEEAIQSQLTVAAENESQIATVTVRDADPEAAVAIVNTVTETFEQEVPSIMNVDNVSVLSEAEMKDVGEAVSPQPFLYMGAALLSGVLGGLGIVLLLEVMNNKIKTEEDLEAVLGLPILGAVNIPADKEFMEKADNEMTPQPVPVIPLRGEVKSDAGEKVKQKV</sequence>
<evidence type="ECO:0000256" key="1">
    <source>
        <dbReference type="ARBA" id="ARBA00004651"/>
    </source>
</evidence>
<keyword evidence="3" id="KW-1003">Cell membrane</keyword>
<organism evidence="9 10">
    <name type="scientific">Marinococcus luteus</name>
    <dbReference type="NCBI Taxonomy" id="1122204"/>
    <lineage>
        <taxon>Bacteria</taxon>
        <taxon>Bacillati</taxon>
        <taxon>Bacillota</taxon>
        <taxon>Bacilli</taxon>
        <taxon>Bacillales</taxon>
        <taxon>Bacillaceae</taxon>
        <taxon>Marinococcus</taxon>
    </lineage>
</organism>
<evidence type="ECO:0000259" key="8">
    <source>
        <dbReference type="Pfam" id="PF02706"/>
    </source>
</evidence>
<keyword evidence="4 7" id="KW-0812">Transmembrane</keyword>
<dbReference type="EMBL" id="FNNC01000002">
    <property type="protein sequence ID" value="SDW43083.1"/>
    <property type="molecule type" value="Genomic_DNA"/>
</dbReference>
<evidence type="ECO:0000313" key="9">
    <source>
        <dbReference type="EMBL" id="SDW43083.1"/>
    </source>
</evidence>
<evidence type="ECO:0000256" key="3">
    <source>
        <dbReference type="ARBA" id="ARBA00022475"/>
    </source>
</evidence>
<evidence type="ECO:0000256" key="4">
    <source>
        <dbReference type="ARBA" id="ARBA00022692"/>
    </source>
</evidence>
<protein>
    <submittedName>
        <fullName evidence="9">Capsular polysaccharide biosynthesis protein</fullName>
    </submittedName>
</protein>
<keyword evidence="6 7" id="KW-0472">Membrane</keyword>
<keyword evidence="5 7" id="KW-1133">Transmembrane helix</keyword>
<dbReference type="GO" id="GO:0005886">
    <property type="term" value="C:plasma membrane"/>
    <property type="evidence" value="ECO:0007669"/>
    <property type="project" value="UniProtKB-SubCell"/>
</dbReference>
<feature type="transmembrane region" description="Helical" evidence="7">
    <location>
        <begin position="12"/>
        <end position="33"/>
    </location>
</feature>